<evidence type="ECO:0000259" key="2">
    <source>
        <dbReference type="Pfam" id="PF00675"/>
    </source>
</evidence>
<comment type="similarity">
    <text evidence="1">Belongs to the peptidase M16 family.</text>
</comment>
<dbReference type="GO" id="GO:0046872">
    <property type="term" value="F:metal ion binding"/>
    <property type="evidence" value="ECO:0007669"/>
    <property type="project" value="InterPro"/>
</dbReference>
<dbReference type="PANTHER" id="PTHR11851">
    <property type="entry name" value="METALLOPROTEASE"/>
    <property type="match status" value="1"/>
</dbReference>
<protein>
    <recommendedName>
        <fullName evidence="2">Peptidase M16 N-terminal domain-containing protein</fullName>
    </recommendedName>
</protein>
<feature type="domain" description="Peptidase M16 N-terminal" evidence="2">
    <location>
        <begin position="68"/>
        <end position="193"/>
    </location>
</feature>
<dbReference type="InterPro" id="IPR050361">
    <property type="entry name" value="MPP/UQCRC_Complex"/>
</dbReference>
<proteinExistence type="inferred from homology"/>
<dbReference type="PANTHER" id="PTHR11851:SF49">
    <property type="entry name" value="MITOCHONDRIAL-PROCESSING PEPTIDASE SUBUNIT ALPHA"/>
    <property type="match status" value="1"/>
</dbReference>
<evidence type="ECO:0000313" key="4">
    <source>
        <dbReference type="Proteomes" id="UP000095751"/>
    </source>
</evidence>
<name>A0A1E7FQM2_9STRA</name>
<dbReference type="InterPro" id="IPR011249">
    <property type="entry name" value="Metalloenz_LuxS/M16"/>
</dbReference>
<sequence length="436" mass="45217">MMNVATRRVLRIATKKGAEHGKLFSSQVSLTEEYPGLPHLSPEHAKASKASVSTLPSGLIVVTEDACSTSTVTMTYPKAGSASESLGEQGAALINKCMAFRGGSGLSTTLINRTIENEGATPFAKADRTSATLGYTVEPVNALVLIPLLAIDCTFEKWDVRDAKKLANYQIDQANKSVEVVLTEQIYAAAYGASSSMGRPLYSSDASTNEIVEFRNRGYGLNGAILTATGITDHTAFCTQVDTLLAESQKGDAASSPVASSYLGGESRLSAPSIGHAHVALAFAVLGPSPIRKILKHCFGVTGKGSGVSTFETGGMVGVYASAPTEGVSTLEAAILQTLTTKLTSEVISKAKILAKAEATFDLDCGSVGLATAMTASVMETGSFTDASTVAKSYDSISDSDVTSAVALMLKSNPSLAAVGDIAMVPYQGTFASRFA</sequence>
<dbReference type="OrthoDB" id="10251424at2759"/>
<dbReference type="SUPFAM" id="SSF63411">
    <property type="entry name" value="LuxS/MPP-like metallohydrolase"/>
    <property type="match status" value="2"/>
</dbReference>
<reference evidence="3 4" key="1">
    <citation type="submission" date="2016-09" db="EMBL/GenBank/DDBJ databases">
        <title>Extensive genetic diversity and differential bi-allelic expression allows diatom success in the polar Southern Ocean.</title>
        <authorList>
            <consortium name="DOE Joint Genome Institute"/>
            <person name="Mock T."/>
            <person name="Otillar R.P."/>
            <person name="Strauss J."/>
            <person name="Dupont C."/>
            <person name="Frickenhaus S."/>
            <person name="Maumus F."/>
            <person name="Mcmullan M."/>
            <person name="Sanges R."/>
            <person name="Schmutz J."/>
            <person name="Toseland A."/>
            <person name="Valas R."/>
            <person name="Veluchamy A."/>
            <person name="Ward B.J."/>
            <person name="Allen A."/>
            <person name="Barry K."/>
            <person name="Falciatore A."/>
            <person name="Ferrante M."/>
            <person name="Fortunato A.E."/>
            <person name="Gloeckner G."/>
            <person name="Gruber A."/>
            <person name="Hipkin R."/>
            <person name="Janech M."/>
            <person name="Kroth P."/>
            <person name="Leese F."/>
            <person name="Lindquist E."/>
            <person name="Lyon B.R."/>
            <person name="Martin J."/>
            <person name="Mayer C."/>
            <person name="Parker M."/>
            <person name="Quesneville H."/>
            <person name="Raymond J."/>
            <person name="Uhlig C."/>
            <person name="Valentin K.U."/>
            <person name="Worden A.Z."/>
            <person name="Armbrust E.V."/>
            <person name="Bowler C."/>
            <person name="Green B."/>
            <person name="Moulton V."/>
            <person name="Van Oosterhout C."/>
            <person name="Grigoriev I."/>
        </authorList>
    </citation>
    <scope>NUCLEOTIDE SEQUENCE [LARGE SCALE GENOMIC DNA]</scope>
    <source>
        <strain evidence="3 4">CCMP1102</strain>
    </source>
</reference>
<dbReference type="InterPro" id="IPR011765">
    <property type="entry name" value="Pept_M16_N"/>
</dbReference>
<dbReference type="AlphaFoldDB" id="A0A1E7FQM2"/>
<dbReference type="InParanoid" id="A0A1E7FQM2"/>
<dbReference type="EMBL" id="KV784354">
    <property type="protein sequence ID" value="OEU20469.1"/>
    <property type="molecule type" value="Genomic_DNA"/>
</dbReference>
<dbReference type="GO" id="GO:0005739">
    <property type="term" value="C:mitochondrion"/>
    <property type="evidence" value="ECO:0007669"/>
    <property type="project" value="TreeGrafter"/>
</dbReference>
<dbReference type="KEGG" id="fcy:FRACYDRAFT_259539"/>
<dbReference type="Pfam" id="PF00675">
    <property type="entry name" value="Peptidase_M16"/>
    <property type="match status" value="1"/>
</dbReference>
<gene>
    <name evidence="3" type="ORF">FRACYDRAFT_259539</name>
</gene>
<evidence type="ECO:0000256" key="1">
    <source>
        <dbReference type="ARBA" id="ARBA00007261"/>
    </source>
</evidence>
<organism evidence="3 4">
    <name type="scientific">Fragilariopsis cylindrus CCMP1102</name>
    <dbReference type="NCBI Taxonomy" id="635003"/>
    <lineage>
        <taxon>Eukaryota</taxon>
        <taxon>Sar</taxon>
        <taxon>Stramenopiles</taxon>
        <taxon>Ochrophyta</taxon>
        <taxon>Bacillariophyta</taxon>
        <taxon>Bacillariophyceae</taxon>
        <taxon>Bacillariophycidae</taxon>
        <taxon>Bacillariales</taxon>
        <taxon>Bacillariaceae</taxon>
        <taxon>Fragilariopsis</taxon>
    </lineage>
</organism>
<accession>A0A1E7FQM2</accession>
<dbReference type="Gene3D" id="3.30.830.10">
    <property type="entry name" value="Metalloenzyme, LuxS/M16 peptidase-like"/>
    <property type="match status" value="2"/>
</dbReference>
<keyword evidence="4" id="KW-1185">Reference proteome</keyword>
<dbReference type="Proteomes" id="UP000095751">
    <property type="component" value="Unassembled WGS sequence"/>
</dbReference>
<evidence type="ECO:0000313" key="3">
    <source>
        <dbReference type="EMBL" id="OEU20469.1"/>
    </source>
</evidence>